<dbReference type="GO" id="GO:0006508">
    <property type="term" value="P:proteolysis"/>
    <property type="evidence" value="ECO:0007669"/>
    <property type="project" value="UniProtKB-KW"/>
</dbReference>
<dbReference type="PROSITE" id="PS00758">
    <property type="entry name" value="ARGE_DAPE_CPG2_1"/>
    <property type="match status" value="1"/>
</dbReference>
<dbReference type="PANTHER" id="PTHR43270:SF8">
    <property type="entry name" value="DI- AND TRIPEPTIDASE DUG2-RELATED"/>
    <property type="match status" value="1"/>
</dbReference>
<dbReference type="Gene3D" id="2.130.10.10">
    <property type="entry name" value="YVTN repeat-like/Quinoprotein amine dehydrogenase"/>
    <property type="match status" value="2"/>
</dbReference>
<sequence length="906" mass="101813">MQQYSSINFNQPLISPKPVENTINETFCAKHEVIQRSKSPTPLRSLNRIPQQLEAQHVKPSHTITVGDKSVLSLVCSYKYLFSGSQDPYIQVWDFLTFQQIKTLKGHTGGILCLYLSEDYAMLFSSSGDGTVRVWNTESLNCLYVIQSSHDVGDLFSIVYSDSLETLYIGCQNTSIQQFDLSVKEKYKSLHLPNTCKCSKFFDTLPPKLSDDSNGIVAANVYAEISYISKNEIDDINDVPRYEIDDTMVYWNSHNGYVYSLLLGKNKDGEILISGSGDGDIKIWSVEKNSMNLLRNLRGTDAGVLTLALHEDLLFCGTQGGDIKIYDLETYQHIRSLMAHEDDVLALVINDHSLYSGSADGTIKKWSKTFEISDTFKDHTGIILSLTLSPIEASSRRRWLISGANDQLIKFWNLPASVNSQESMDTSTTDVMLYALSKWISLRTVSGNEKYLEECFRGAKLLKSIFEQLGAEAFLFPGIPGRNPLVIGKFLGIKDNELATATTNVQEALNILVYGHYDVVDAEEEAWLSNPFEMLGKDGYLYGRGVTDNKGPMLAAIFAASELQREKGLKTNVTFVIEGEEENGSEGFHNIIDNSKELIGEADVIFVSNSYWLDDETPCLTYGLRGVIRATIEISSSKDDVHSGMEGGAVSEPLNDLIRVLAKLISNDNHILIPGFYDKVRPITKYEEKLYEPIVELCNRQTQNTNAEDIKHSLMSRWRHPTLTIHKIDVSGPNNVTVIPRYAKVAVSMRIVPDQDLEEIATNFMEYVELVFGELKTDNAIKITINNLADWWLGDPENRFFKAAEEAVKRVGVDSANIFLDFYNINKQANMISEWGVKPLYIREGGSIPAIRWLEKKFNAVAVNLSMGQSSDQAHLVNERIRLQNLYNGKNIFKNLFRKLGESIVV</sequence>
<keyword evidence="5" id="KW-0677">Repeat</keyword>
<dbReference type="InterPro" id="IPR051458">
    <property type="entry name" value="Cyt/Met_Dipeptidase"/>
</dbReference>
<dbReference type="InterPro" id="IPR020472">
    <property type="entry name" value="WD40_PAC1"/>
</dbReference>
<keyword evidence="2 7" id="KW-0853">WD repeat</keyword>
<dbReference type="InterPro" id="IPR011047">
    <property type="entry name" value="Quinoprotein_ADH-like_sf"/>
</dbReference>
<dbReference type="Pfam" id="PF07687">
    <property type="entry name" value="M20_dimer"/>
    <property type="match status" value="1"/>
</dbReference>
<feature type="repeat" description="WD" evidence="7">
    <location>
        <begin position="80"/>
        <end position="103"/>
    </location>
</feature>
<evidence type="ECO:0000256" key="3">
    <source>
        <dbReference type="ARBA" id="ARBA00022670"/>
    </source>
</evidence>
<evidence type="ECO:0000313" key="9">
    <source>
        <dbReference type="EMBL" id="CAG8537749.1"/>
    </source>
</evidence>
<evidence type="ECO:0000259" key="8">
    <source>
        <dbReference type="Pfam" id="PF07687"/>
    </source>
</evidence>
<feature type="repeat" description="WD" evidence="7">
    <location>
        <begin position="104"/>
        <end position="145"/>
    </location>
</feature>
<dbReference type="SUPFAM" id="SSF50998">
    <property type="entry name" value="Quinoprotein alcohol dehydrogenase-like"/>
    <property type="match status" value="1"/>
</dbReference>
<dbReference type="Gene3D" id="3.30.70.360">
    <property type="match status" value="1"/>
</dbReference>
<organism evidence="9 10">
    <name type="scientific">Cetraspora pellucida</name>
    <dbReference type="NCBI Taxonomy" id="1433469"/>
    <lineage>
        <taxon>Eukaryota</taxon>
        <taxon>Fungi</taxon>
        <taxon>Fungi incertae sedis</taxon>
        <taxon>Mucoromycota</taxon>
        <taxon>Glomeromycotina</taxon>
        <taxon>Glomeromycetes</taxon>
        <taxon>Diversisporales</taxon>
        <taxon>Gigasporaceae</taxon>
        <taxon>Cetraspora</taxon>
    </lineage>
</organism>
<feature type="repeat" description="WD" evidence="7">
    <location>
        <begin position="251"/>
        <end position="294"/>
    </location>
</feature>
<dbReference type="InterPro" id="IPR011650">
    <property type="entry name" value="Peptidase_M20_dimer"/>
</dbReference>
<dbReference type="InterPro" id="IPR001261">
    <property type="entry name" value="ArgE/DapE_CS"/>
</dbReference>
<dbReference type="Proteomes" id="UP000789759">
    <property type="component" value="Unassembled WGS sequence"/>
</dbReference>
<dbReference type="Pfam" id="PF01546">
    <property type="entry name" value="Peptidase_M20"/>
    <property type="match status" value="1"/>
</dbReference>
<dbReference type="PROSITE" id="PS50082">
    <property type="entry name" value="WD_REPEATS_2"/>
    <property type="match status" value="5"/>
</dbReference>
<keyword evidence="6" id="KW-0378">Hydrolase</keyword>
<dbReference type="PIRSF" id="PIRSF037237">
    <property type="entry name" value="Peptidase_WD_repeats_DUG2"/>
    <property type="match status" value="1"/>
</dbReference>
<evidence type="ECO:0000256" key="7">
    <source>
        <dbReference type="PROSITE-ProRule" id="PRU00221"/>
    </source>
</evidence>
<name>A0A9N9APL1_9GLOM</name>
<dbReference type="Pfam" id="PF00400">
    <property type="entry name" value="WD40"/>
    <property type="match status" value="4"/>
</dbReference>
<gene>
    <name evidence="9" type="ORF">CPELLU_LOCUS4153</name>
</gene>
<evidence type="ECO:0000313" key="10">
    <source>
        <dbReference type="Proteomes" id="UP000789759"/>
    </source>
</evidence>
<evidence type="ECO:0000256" key="2">
    <source>
        <dbReference type="ARBA" id="ARBA00022574"/>
    </source>
</evidence>
<dbReference type="PROSITE" id="PS00678">
    <property type="entry name" value="WD_REPEATS_1"/>
    <property type="match status" value="2"/>
</dbReference>
<dbReference type="Gene3D" id="3.40.630.10">
    <property type="entry name" value="Zn peptidases"/>
    <property type="match status" value="1"/>
</dbReference>
<dbReference type="SUPFAM" id="SSF53187">
    <property type="entry name" value="Zn-dependent exopeptidases"/>
    <property type="match status" value="1"/>
</dbReference>
<dbReference type="InterPro" id="IPR017149">
    <property type="entry name" value="GSH_degradosome_Dug2"/>
</dbReference>
<evidence type="ECO:0000256" key="1">
    <source>
        <dbReference type="ARBA" id="ARBA00006247"/>
    </source>
</evidence>
<dbReference type="GO" id="GO:0008233">
    <property type="term" value="F:peptidase activity"/>
    <property type="evidence" value="ECO:0007669"/>
    <property type="project" value="UniProtKB-KW"/>
</dbReference>
<dbReference type="InterPro" id="IPR002933">
    <property type="entry name" value="Peptidase_M20"/>
</dbReference>
<dbReference type="GO" id="GO:0006751">
    <property type="term" value="P:glutathione catabolic process"/>
    <property type="evidence" value="ECO:0007669"/>
    <property type="project" value="InterPro"/>
</dbReference>
<evidence type="ECO:0000256" key="6">
    <source>
        <dbReference type="ARBA" id="ARBA00022801"/>
    </source>
</evidence>
<keyword evidence="3" id="KW-0645">Protease</keyword>
<feature type="repeat" description="WD" evidence="7">
    <location>
        <begin position="376"/>
        <end position="414"/>
    </location>
</feature>
<proteinExistence type="inferred from homology"/>
<dbReference type="InterPro" id="IPR001680">
    <property type="entry name" value="WD40_rpt"/>
</dbReference>
<dbReference type="PRINTS" id="PR00320">
    <property type="entry name" value="GPROTEINBRPT"/>
</dbReference>
<accession>A0A9N9APL1</accession>
<keyword evidence="10" id="KW-1185">Reference proteome</keyword>
<reference evidence="9" key="1">
    <citation type="submission" date="2021-06" db="EMBL/GenBank/DDBJ databases">
        <authorList>
            <person name="Kallberg Y."/>
            <person name="Tangrot J."/>
            <person name="Rosling A."/>
        </authorList>
    </citation>
    <scope>NUCLEOTIDE SEQUENCE</scope>
    <source>
        <strain evidence="9">FL966</strain>
    </source>
</reference>
<evidence type="ECO:0000256" key="4">
    <source>
        <dbReference type="ARBA" id="ARBA00022723"/>
    </source>
</evidence>
<dbReference type="PROSITE" id="PS50294">
    <property type="entry name" value="WD_REPEATS_REGION"/>
    <property type="match status" value="2"/>
</dbReference>
<dbReference type="EMBL" id="CAJVQA010002133">
    <property type="protein sequence ID" value="CAG8537749.1"/>
    <property type="molecule type" value="Genomic_DNA"/>
</dbReference>
<dbReference type="GO" id="GO:0046872">
    <property type="term" value="F:metal ion binding"/>
    <property type="evidence" value="ECO:0007669"/>
    <property type="project" value="UniProtKB-KW"/>
</dbReference>
<dbReference type="AlphaFoldDB" id="A0A9N9APL1"/>
<dbReference type="CDD" id="cd00200">
    <property type="entry name" value="WD40"/>
    <property type="match status" value="1"/>
</dbReference>
<dbReference type="InterPro" id="IPR015943">
    <property type="entry name" value="WD40/YVTN_repeat-like_dom_sf"/>
</dbReference>
<feature type="domain" description="Peptidase M20 dimerisation" evidence="8">
    <location>
        <begin position="622"/>
        <end position="769"/>
    </location>
</feature>
<dbReference type="OrthoDB" id="7832001at2759"/>
<dbReference type="SMART" id="SM00320">
    <property type="entry name" value="WD40"/>
    <property type="match status" value="7"/>
</dbReference>
<dbReference type="InterPro" id="IPR019775">
    <property type="entry name" value="WD40_repeat_CS"/>
</dbReference>
<comment type="similarity">
    <text evidence="1">Belongs to the peptidase M20A family.</text>
</comment>
<comment type="caution">
    <text evidence="9">The sequence shown here is derived from an EMBL/GenBank/DDBJ whole genome shotgun (WGS) entry which is preliminary data.</text>
</comment>
<keyword evidence="4" id="KW-0479">Metal-binding</keyword>
<feature type="repeat" description="WD" evidence="7">
    <location>
        <begin position="337"/>
        <end position="367"/>
    </location>
</feature>
<protein>
    <submittedName>
        <fullName evidence="9">9727_t:CDS:1</fullName>
    </submittedName>
</protein>
<dbReference type="PANTHER" id="PTHR43270">
    <property type="entry name" value="BETA-ALA-HIS DIPEPTIDASE"/>
    <property type="match status" value="1"/>
</dbReference>
<evidence type="ECO:0000256" key="5">
    <source>
        <dbReference type="ARBA" id="ARBA00022737"/>
    </source>
</evidence>